<reference evidence="1" key="1">
    <citation type="submission" date="2023-08" db="EMBL/GenBank/DDBJ databases">
        <authorList>
            <person name="Messyasz A."/>
            <person name="Mannisto M.K."/>
            <person name="Kerkhof L.J."/>
            <person name="Haggblom M."/>
        </authorList>
    </citation>
    <scope>NUCLEOTIDE SEQUENCE</scope>
    <source>
        <strain evidence="1">M8UP39</strain>
    </source>
</reference>
<dbReference type="EMBL" id="CP132938">
    <property type="protein sequence ID" value="XCB20796.1"/>
    <property type="molecule type" value="Genomic_DNA"/>
</dbReference>
<dbReference type="InterPro" id="IPR019226">
    <property type="entry name" value="DUF2158"/>
</dbReference>
<evidence type="ECO:0000313" key="1">
    <source>
        <dbReference type="EMBL" id="XCB20796.1"/>
    </source>
</evidence>
<accession>A0AAU7YW49</accession>
<gene>
    <name evidence="1" type="ORF">RBB81_14505</name>
</gene>
<dbReference type="KEGG" id="tgi:RBB81_14505"/>
<proteinExistence type="predicted"/>
<dbReference type="RefSeq" id="WP_353071154.1">
    <property type="nucleotide sequence ID" value="NZ_CP132938.1"/>
</dbReference>
<protein>
    <submittedName>
        <fullName evidence="1">DUF2158 domain-containing protein</fullName>
    </submittedName>
</protein>
<dbReference type="Pfam" id="PF09926">
    <property type="entry name" value="DUF2158"/>
    <property type="match status" value="1"/>
</dbReference>
<name>A0AAU7YW49_9BACT</name>
<sequence length="59" mass="6723">MSEEFQPGDVVVLKSGGPKMTVDQIGDDQFQRRMVWCDWIEANKKFSDTFPPTSLKLST</sequence>
<reference evidence="1" key="2">
    <citation type="journal article" date="2024" name="Environ. Microbiol.">
        <title>Genome analysis and description of Tunturibacter gen. nov. expands the diversity of Terriglobia in tundra soils.</title>
        <authorList>
            <person name="Messyasz A."/>
            <person name="Mannisto M.K."/>
            <person name="Kerkhof L.J."/>
            <person name="Haggblom M.M."/>
        </authorList>
    </citation>
    <scope>NUCLEOTIDE SEQUENCE</scope>
    <source>
        <strain evidence="1">M8UP39</strain>
    </source>
</reference>
<dbReference type="AlphaFoldDB" id="A0AAU7YW49"/>
<organism evidence="1">
    <name type="scientific">Tunturiibacter gelidiferens</name>
    <dbReference type="NCBI Taxonomy" id="3069689"/>
    <lineage>
        <taxon>Bacteria</taxon>
        <taxon>Pseudomonadati</taxon>
        <taxon>Acidobacteriota</taxon>
        <taxon>Terriglobia</taxon>
        <taxon>Terriglobales</taxon>
        <taxon>Acidobacteriaceae</taxon>
        <taxon>Tunturiibacter</taxon>
    </lineage>
</organism>